<feature type="repeat" description="WD" evidence="8">
    <location>
        <begin position="63"/>
        <end position="94"/>
    </location>
</feature>
<dbReference type="PROSITE" id="PS00678">
    <property type="entry name" value="WD_REPEATS_1"/>
    <property type="match status" value="1"/>
</dbReference>
<keyword evidence="13" id="KW-1185">Reference proteome</keyword>
<evidence type="ECO:0000256" key="1">
    <source>
        <dbReference type="ARBA" id="ARBA00022448"/>
    </source>
</evidence>
<protein>
    <submittedName>
        <fullName evidence="12">C-type cytochrome</fullName>
    </submittedName>
</protein>
<dbReference type="GO" id="GO:0020037">
    <property type="term" value="F:heme binding"/>
    <property type="evidence" value="ECO:0007669"/>
    <property type="project" value="InterPro"/>
</dbReference>
<dbReference type="SUPFAM" id="SSF50978">
    <property type="entry name" value="WD40 repeat-like"/>
    <property type="match status" value="1"/>
</dbReference>
<dbReference type="Gene3D" id="2.130.10.10">
    <property type="entry name" value="YVTN repeat-like/Quinoprotein amine dehydrogenase"/>
    <property type="match status" value="2"/>
</dbReference>
<name>A0A7Z0HW82_9RHOB</name>
<evidence type="ECO:0000256" key="8">
    <source>
        <dbReference type="PROSITE-ProRule" id="PRU00221"/>
    </source>
</evidence>
<evidence type="ECO:0000256" key="6">
    <source>
        <dbReference type="ARBA" id="ARBA00022982"/>
    </source>
</evidence>
<keyword evidence="4 9" id="KW-0479">Metal-binding</keyword>
<reference evidence="12 13" key="1">
    <citation type="journal article" date="2000" name="Arch. Microbiol.">
        <title>Rhodobaca bogoriensis gen. nov. and sp. nov., an alkaliphilic purple nonsulfur bacterium from African Rift Valley soda lakes.</title>
        <authorList>
            <person name="Milford A.D."/>
            <person name="Achenbach L.A."/>
            <person name="Jung D.O."/>
            <person name="Madigan M.T."/>
        </authorList>
    </citation>
    <scope>NUCLEOTIDE SEQUENCE [LARGE SCALE GENOMIC DNA]</scope>
    <source>
        <strain evidence="12 13">2376</strain>
    </source>
</reference>
<dbReference type="SMART" id="SM00320">
    <property type="entry name" value="WD40"/>
    <property type="match status" value="5"/>
</dbReference>
<dbReference type="PROSITE" id="PS50082">
    <property type="entry name" value="WD_REPEATS_2"/>
    <property type="match status" value="2"/>
</dbReference>
<evidence type="ECO:0000256" key="10">
    <source>
        <dbReference type="SAM" id="SignalP"/>
    </source>
</evidence>
<evidence type="ECO:0000259" key="11">
    <source>
        <dbReference type="PROSITE" id="PS51007"/>
    </source>
</evidence>
<feature type="repeat" description="WD" evidence="8">
    <location>
        <begin position="23"/>
        <end position="62"/>
    </location>
</feature>
<evidence type="ECO:0000313" key="13">
    <source>
        <dbReference type="Proteomes" id="UP000529417"/>
    </source>
</evidence>
<evidence type="ECO:0000256" key="2">
    <source>
        <dbReference type="ARBA" id="ARBA00022574"/>
    </source>
</evidence>
<dbReference type="PRINTS" id="PR00604">
    <property type="entry name" value="CYTCHRMECIAB"/>
</dbReference>
<accession>A0A7Z0HW82</accession>
<feature type="domain" description="Cytochrome c" evidence="11">
    <location>
        <begin position="312"/>
        <end position="413"/>
    </location>
</feature>
<dbReference type="InterPro" id="IPR001680">
    <property type="entry name" value="WD40_rpt"/>
</dbReference>
<dbReference type="Proteomes" id="UP000529417">
    <property type="component" value="Unassembled WGS sequence"/>
</dbReference>
<evidence type="ECO:0000256" key="4">
    <source>
        <dbReference type="ARBA" id="ARBA00022723"/>
    </source>
</evidence>
<keyword evidence="7 9" id="KW-0408">Iron</keyword>
<dbReference type="GO" id="GO:0009055">
    <property type="term" value="F:electron transfer activity"/>
    <property type="evidence" value="ECO:0007669"/>
    <property type="project" value="InterPro"/>
</dbReference>
<keyword evidence="10" id="KW-0732">Signal</keyword>
<dbReference type="SUPFAM" id="SSF46626">
    <property type="entry name" value="Cytochrome c"/>
    <property type="match status" value="1"/>
</dbReference>
<keyword evidence="6" id="KW-0249">Electron transport</keyword>
<dbReference type="RefSeq" id="WP_179904217.1">
    <property type="nucleotide sequence ID" value="NZ_JACBXS010000001.1"/>
</dbReference>
<dbReference type="InterPro" id="IPR002327">
    <property type="entry name" value="Cyt_c_1A/1B"/>
</dbReference>
<dbReference type="GO" id="GO:0046872">
    <property type="term" value="F:metal ion binding"/>
    <property type="evidence" value="ECO:0007669"/>
    <property type="project" value="UniProtKB-KW"/>
</dbReference>
<evidence type="ECO:0000256" key="3">
    <source>
        <dbReference type="ARBA" id="ARBA00022617"/>
    </source>
</evidence>
<comment type="caution">
    <text evidence="12">The sequence shown here is derived from an EMBL/GenBank/DDBJ whole genome shotgun (WGS) entry which is preliminary data.</text>
</comment>
<evidence type="ECO:0000256" key="9">
    <source>
        <dbReference type="PROSITE-ProRule" id="PRU00433"/>
    </source>
</evidence>
<evidence type="ECO:0000256" key="5">
    <source>
        <dbReference type="ARBA" id="ARBA00022737"/>
    </source>
</evidence>
<evidence type="ECO:0000313" key="12">
    <source>
        <dbReference type="EMBL" id="NYS23518.1"/>
    </source>
</evidence>
<dbReference type="InterPro" id="IPR009056">
    <property type="entry name" value="Cyt_c-like_dom"/>
</dbReference>
<dbReference type="InterPro" id="IPR036322">
    <property type="entry name" value="WD40_repeat_dom_sf"/>
</dbReference>
<dbReference type="InterPro" id="IPR036909">
    <property type="entry name" value="Cyt_c-like_dom_sf"/>
</dbReference>
<feature type="signal peptide" evidence="10">
    <location>
        <begin position="1"/>
        <end position="20"/>
    </location>
</feature>
<dbReference type="EMBL" id="JACBXS010000001">
    <property type="protein sequence ID" value="NYS23518.1"/>
    <property type="molecule type" value="Genomic_DNA"/>
</dbReference>
<keyword evidence="5" id="KW-0677">Repeat</keyword>
<keyword evidence="2 8" id="KW-0853">WD repeat</keyword>
<evidence type="ECO:0000256" key="7">
    <source>
        <dbReference type="ARBA" id="ARBA00023004"/>
    </source>
</evidence>
<feature type="chain" id="PRO_5031169521" evidence="10">
    <location>
        <begin position="21"/>
        <end position="414"/>
    </location>
</feature>
<keyword evidence="1" id="KW-0813">Transport</keyword>
<dbReference type="PROSITE" id="PS51007">
    <property type="entry name" value="CYTC"/>
    <property type="match status" value="1"/>
</dbReference>
<dbReference type="InterPro" id="IPR015943">
    <property type="entry name" value="WD40/YVTN_repeat-like_dom_sf"/>
</dbReference>
<dbReference type="Pfam" id="PF00400">
    <property type="entry name" value="WD40"/>
    <property type="match status" value="2"/>
</dbReference>
<proteinExistence type="predicted"/>
<dbReference type="AlphaFoldDB" id="A0A7Z0HW82"/>
<sequence>MPCLLRSVILAVLLPLPAVAQDLVGHGGPVGALALEGDRALSGGFDTRAILWDMDSGAARNVTRFHDGNVTAVALFADGRFATAGQDGRVAIWQSDSRAPEFATGHGVSAISSLALSPDQAHLAAGFWDGTVQVLDLGAGGNARVQAHGDRVTGLVWLASGKLVSVGSDLRMARWSPELDLAGRTDLPDLPNGLAVTRDRLAVVFAEGALRLYSPRGDLLPERFLTDRPLVAVAARGGVVTAGAIDGTVWLLEADGLSERFRIDAATGPVWALATEGDVLLSAGADGMIRRWSARDGAPLGQGAATSQTAVDDGSRGAQVWRACAVCHSLEPGDQSRAGPSLHGIFGQRIATRPGYDYSEALQQLDIVWTKRTVAELFEFGPEAYTPGSRMPEQRVASAEDRQALVEFIERMSR</sequence>
<dbReference type="PANTHER" id="PTHR22847:SF637">
    <property type="entry name" value="WD REPEAT DOMAIN 5B"/>
    <property type="match status" value="1"/>
</dbReference>
<dbReference type="InterPro" id="IPR019775">
    <property type="entry name" value="WD40_repeat_CS"/>
</dbReference>
<organism evidence="12 13">
    <name type="scientific">Rhabdonatronobacter sediminivivens</name>
    <dbReference type="NCBI Taxonomy" id="2743469"/>
    <lineage>
        <taxon>Bacteria</taxon>
        <taxon>Pseudomonadati</taxon>
        <taxon>Pseudomonadota</taxon>
        <taxon>Alphaproteobacteria</taxon>
        <taxon>Rhodobacterales</taxon>
        <taxon>Paracoccaceae</taxon>
        <taxon>Rhabdonatronobacter</taxon>
    </lineage>
</organism>
<dbReference type="Gene3D" id="1.10.760.10">
    <property type="entry name" value="Cytochrome c-like domain"/>
    <property type="match status" value="1"/>
</dbReference>
<gene>
    <name evidence="12" type="ORF">HUK65_00825</name>
</gene>
<dbReference type="Pfam" id="PF00034">
    <property type="entry name" value="Cytochrom_C"/>
    <property type="match status" value="1"/>
</dbReference>
<keyword evidence="3 9" id="KW-0349">Heme</keyword>
<dbReference type="PANTHER" id="PTHR22847">
    <property type="entry name" value="WD40 REPEAT PROTEIN"/>
    <property type="match status" value="1"/>
</dbReference>